<evidence type="ECO:0000259" key="2">
    <source>
        <dbReference type="PROSITE" id="PS50181"/>
    </source>
</evidence>
<comment type="caution">
    <text evidence="3">The sequence shown here is derived from an EMBL/GenBank/DDBJ whole genome shotgun (WGS) entry which is preliminary data.</text>
</comment>
<dbReference type="AlphaFoldDB" id="A0AAE0WNK4"/>
<evidence type="ECO:0000313" key="4">
    <source>
        <dbReference type="Proteomes" id="UP001274830"/>
    </source>
</evidence>
<evidence type="ECO:0000313" key="3">
    <source>
        <dbReference type="EMBL" id="KAK3675007.1"/>
    </source>
</evidence>
<keyword evidence="4" id="KW-1185">Reference proteome</keyword>
<evidence type="ECO:0000256" key="1">
    <source>
        <dbReference type="SAM" id="MobiDB-lite"/>
    </source>
</evidence>
<dbReference type="Proteomes" id="UP001274830">
    <property type="component" value="Unassembled WGS sequence"/>
</dbReference>
<dbReference type="SUPFAM" id="SSF81383">
    <property type="entry name" value="F-box domain"/>
    <property type="match status" value="1"/>
</dbReference>
<reference evidence="3" key="1">
    <citation type="submission" date="2023-07" db="EMBL/GenBank/DDBJ databases">
        <title>Black Yeasts Isolated from many extreme environments.</title>
        <authorList>
            <person name="Coleine C."/>
            <person name="Stajich J.E."/>
            <person name="Selbmann L."/>
        </authorList>
    </citation>
    <scope>NUCLEOTIDE SEQUENCE</scope>
    <source>
        <strain evidence="3">CCFEE 5485</strain>
    </source>
</reference>
<name>A0AAE0WNK4_9PEZI</name>
<sequence>MADVAMREANDDGGPDRTPRNMLERLPPEMQLKILQYLDYQAAIRLSQVDRHFQLMVKPSTWPEQDKHDFITIAQKWAKHNIATLLHTRRIYRPGLLLRRVAEETYTMGTSSTTPRVVYAMELCCGNCAGPQSYTEMVPLIRCPAGLCSMAYTNGEPESTVREKQGFKAWDTPAQYKCHACDGLVKVQVQGKQCFDCGHDLCYTCFKHCNEYNMEKFCSWSCGTSYRMNPRRKGKTMLDICKAGYERRGKLQRRENVPHVTELPSFPSKELEGAMKSLFCG</sequence>
<dbReference type="Pfam" id="PF12937">
    <property type="entry name" value="F-box-like"/>
    <property type="match status" value="1"/>
</dbReference>
<dbReference type="PROSITE" id="PS50181">
    <property type="entry name" value="FBOX"/>
    <property type="match status" value="1"/>
</dbReference>
<protein>
    <recommendedName>
        <fullName evidence="2">F-box domain-containing protein</fullName>
    </recommendedName>
</protein>
<proteinExistence type="predicted"/>
<dbReference type="EMBL" id="JAUTXT010000016">
    <property type="protein sequence ID" value="KAK3675007.1"/>
    <property type="molecule type" value="Genomic_DNA"/>
</dbReference>
<dbReference type="InterPro" id="IPR036047">
    <property type="entry name" value="F-box-like_dom_sf"/>
</dbReference>
<dbReference type="InterPro" id="IPR001810">
    <property type="entry name" value="F-box_dom"/>
</dbReference>
<organism evidence="3 4">
    <name type="scientific">Recurvomyces mirabilis</name>
    <dbReference type="NCBI Taxonomy" id="574656"/>
    <lineage>
        <taxon>Eukaryota</taxon>
        <taxon>Fungi</taxon>
        <taxon>Dikarya</taxon>
        <taxon>Ascomycota</taxon>
        <taxon>Pezizomycotina</taxon>
        <taxon>Dothideomycetes</taxon>
        <taxon>Dothideomycetidae</taxon>
        <taxon>Mycosphaerellales</taxon>
        <taxon>Teratosphaeriaceae</taxon>
        <taxon>Recurvomyces</taxon>
    </lineage>
</organism>
<feature type="region of interest" description="Disordered" evidence="1">
    <location>
        <begin position="1"/>
        <end position="22"/>
    </location>
</feature>
<gene>
    <name evidence="3" type="ORF">LTR78_004940</name>
</gene>
<accession>A0AAE0WNK4</accession>
<feature type="domain" description="F-box" evidence="2">
    <location>
        <begin position="20"/>
        <end position="65"/>
    </location>
</feature>
<dbReference type="Gene3D" id="1.20.1280.50">
    <property type="match status" value="1"/>
</dbReference>